<dbReference type="OrthoDB" id="5865353at2759"/>
<keyword evidence="2" id="KW-1185">Reference proteome</keyword>
<feature type="chain" id="PRO_5029813452" evidence="1">
    <location>
        <begin position="16"/>
        <end position="270"/>
    </location>
</feature>
<accession>A0A7I4YBK8</accession>
<dbReference type="OMA" id="DSMRIDR"/>
<dbReference type="Proteomes" id="UP000025227">
    <property type="component" value="Unplaced"/>
</dbReference>
<protein>
    <submittedName>
        <fullName evidence="3">DUF725 domain-containing protein</fullName>
    </submittedName>
</protein>
<dbReference type="WBParaSite" id="HCON_00074480-00001">
    <property type="protein sequence ID" value="HCON_00074480-00001"/>
    <property type="gene ID" value="HCON_00074480"/>
</dbReference>
<organism evidence="2 3">
    <name type="scientific">Haemonchus contortus</name>
    <name type="common">Barber pole worm</name>
    <dbReference type="NCBI Taxonomy" id="6289"/>
    <lineage>
        <taxon>Eukaryota</taxon>
        <taxon>Metazoa</taxon>
        <taxon>Ecdysozoa</taxon>
        <taxon>Nematoda</taxon>
        <taxon>Chromadorea</taxon>
        <taxon>Rhabditida</taxon>
        <taxon>Rhabditina</taxon>
        <taxon>Rhabditomorpha</taxon>
        <taxon>Strongyloidea</taxon>
        <taxon>Trichostrongylidae</taxon>
        <taxon>Haemonchus</taxon>
    </lineage>
</organism>
<name>A0A7I4YBK8_HAECO</name>
<dbReference type="AlphaFoldDB" id="A0A7I4YBK8"/>
<evidence type="ECO:0000313" key="2">
    <source>
        <dbReference type="Proteomes" id="UP000025227"/>
    </source>
</evidence>
<feature type="signal peptide" evidence="1">
    <location>
        <begin position="1"/>
        <end position="15"/>
    </location>
</feature>
<keyword evidence="1" id="KW-0732">Signal</keyword>
<proteinExistence type="predicted"/>
<evidence type="ECO:0000313" key="3">
    <source>
        <dbReference type="WBParaSite" id="HCON_00074480-00001"/>
    </source>
</evidence>
<sequence>MIIQILLLYSLSIFAQESHNGIFPNEVNSIDYTPDLPPNQLTSQAGTADFSTQPPVSPMLIQNTTNPTTSSTTNPPINKEALLTCMGKLKLACSVNLYVRRLLDKYVGSGRVDKIRDVIDAEADLICNPDENIAMEGFLNNYTDAILVAQKVTNNLTNSDKDLLNTMDNLNDTIGERFFYLRKFSAVNETDRAVLELAFNDIMKTFTSSNAPNATVQAVTALSPADLTKIRNVGDVDRFNLVTERLNACNITDTNVASDVTRLFLIPSVD</sequence>
<evidence type="ECO:0000256" key="1">
    <source>
        <dbReference type="SAM" id="SignalP"/>
    </source>
</evidence>
<reference evidence="3" key="1">
    <citation type="submission" date="2020-12" db="UniProtKB">
        <authorList>
            <consortium name="WormBaseParasite"/>
        </authorList>
    </citation>
    <scope>IDENTIFICATION</scope>
    <source>
        <strain evidence="3">MHco3</strain>
    </source>
</reference>